<name>A0ACC2ERZ3_DIPCM</name>
<keyword evidence="2" id="KW-1185">Reference proteome</keyword>
<reference evidence="2" key="1">
    <citation type="journal article" date="2024" name="Proc. Natl. Acad. Sci. U.S.A.">
        <title>Extraordinary preservation of gene collinearity over three hundred million years revealed in homosporous lycophytes.</title>
        <authorList>
            <person name="Li C."/>
            <person name="Wickell D."/>
            <person name="Kuo L.Y."/>
            <person name="Chen X."/>
            <person name="Nie B."/>
            <person name="Liao X."/>
            <person name="Peng D."/>
            <person name="Ji J."/>
            <person name="Jenkins J."/>
            <person name="Williams M."/>
            <person name="Shu S."/>
            <person name="Plott C."/>
            <person name="Barry K."/>
            <person name="Rajasekar S."/>
            <person name="Grimwood J."/>
            <person name="Han X."/>
            <person name="Sun S."/>
            <person name="Hou Z."/>
            <person name="He W."/>
            <person name="Dai G."/>
            <person name="Sun C."/>
            <person name="Schmutz J."/>
            <person name="Leebens-Mack J.H."/>
            <person name="Li F.W."/>
            <person name="Wang L."/>
        </authorList>
    </citation>
    <scope>NUCLEOTIDE SEQUENCE [LARGE SCALE GENOMIC DNA]</scope>
    <source>
        <strain evidence="2">cv. PW_Plant_1</strain>
    </source>
</reference>
<organism evidence="1 2">
    <name type="scientific">Diphasiastrum complanatum</name>
    <name type="common">Issler's clubmoss</name>
    <name type="synonym">Lycopodium complanatum</name>
    <dbReference type="NCBI Taxonomy" id="34168"/>
    <lineage>
        <taxon>Eukaryota</taxon>
        <taxon>Viridiplantae</taxon>
        <taxon>Streptophyta</taxon>
        <taxon>Embryophyta</taxon>
        <taxon>Tracheophyta</taxon>
        <taxon>Lycopodiopsida</taxon>
        <taxon>Lycopodiales</taxon>
        <taxon>Lycopodiaceae</taxon>
        <taxon>Lycopodioideae</taxon>
        <taxon>Diphasiastrum</taxon>
    </lineage>
</organism>
<accession>A0ACC2ERZ3</accession>
<evidence type="ECO:0000313" key="2">
    <source>
        <dbReference type="Proteomes" id="UP001162992"/>
    </source>
</evidence>
<sequence length="358" mass="40691">MSLKKNRSQGLEEPCSDVEEQSKVLELRSSLGDLAGRSLKYCSDDCLKRYLCARNWNVKKAEKMLKESIKWRESYKPEDIRWVQVAKESETGKVFRANFADKFGRTVLIMHPARQNTTSHDGQIRQLVYCMENAILNLPANREQMVWLIHFHGWTLYKSVPIKTARETANVLQNHFPERLALAILYNPPRIFETFWAIVKPFLDPKTYRKVRFVYTKSPDTVKVLEDLFDMKDLHSSFGGQNPADYNHEEYGKQMQEDDIKTAQYWNICENNVEDPPSISSSNPQAKVHMNGNVVETLGNGELHSRSATDGGLLQIVAGSHGEDSKVFFNGESKGTFSSDNKVDSEAVTDGEATSATV</sequence>
<dbReference type="EMBL" id="CM055092">
    <property type="protein sequence ID" value="KAJ7569250.1"/>
    <property type="molecule type" value="Genomic_DNA"/>
</dbReference>
<dbReference type="Proteomes" id="UP001162992">
    <property type="component" value="Chromosome 1"/>
</dbReference>
<protein>
    <submittedName>
        <fullName evidence="1">Uncharacterized protein</fullName>
    </submittedName>
</protein>
<comment type="caution">
    <text evidence="1">The sequence shown here is derived from an EMBL/GenBank/DDBJ whole genome shotgun (WGS) entry which is preliminary data.</text>
</comment>
<gene>
    <name evidence="1" type="ORF">O6H91_01G068600</name>
</gene>
<proteinExistence type="predicted"/>
<evidence type="ECO:0000313" key="1">
    <source>
        <dbReference type="EMBL" id="KAJ7569250.1"/>
    </source>
</evidence>